<dbReference type="Proteomes" id="UP000245768">
    <property type="component" value="Unassembled WGS sequence"/>
</dbReference>
<dbReference type="RefSeq" id="XP_025381547.1">
    <property type="nucleotide sequence ID" value="XM_025520826.1"/>
</dbReference>
<organism evidence="3 4">
    <name type="scientific">Acaromyces ingoldii</name>
    <dbReference type="NCBI Taxonomy" id="215250"/>
    <lineage>
        <taxon>Eukaryota</taxon>
        <taxon>Fungi</taxon>
        <taxon>Dikarya</taxon>
        <taxon>Basidiomycota</taxon>
        <taxon>Ustilaginomycotina</taxon>
        <taxon>Exobasidiomycetes</taxon>
        <taxon>Exobasidiales</taxon>
        <taxon>Cryptobasidiaceae</taxon>
        <taxon>Acaromyces</taxon>
    </lineage>
</organism>
<dbReference type="FunCoup" id="A0A316YYM1">
    <property type="interactions" value="3"/>
</dbReference>
<feature type="domain" description="Metallo-beta-lactamase" evidence="2">
    <location>
        <begin position="92"/>
        <end position="293"/>
    </location>
</feature>
<accession>A0A316YYM1</accession>
<sequence length="472" mass="50427">MVSAALTSEEPVFPRLASSWVKRFVFLGTGTSGQVPAIGCLLPAPSASSSQSNNDGCRACHDAVVPGSKNRRGCCSLAIVGGGPRPQDESLILIDCGPTFYSSAISHFQRNGLRRIDAVLLTHAHADAILGLDNLRAWTMGGDIQSHVDIYCTQTCFETVEATFPYLVNGKKATGGGAVGELRFHIIDAHRPFQLPVHGGSGSGSGSRAPIEVVPLPMFHGPHGGPNGAPFECLGFRVDTLSYLSDTHAVPASTSQRVAGSDVVIIDALNPYRHLSHFSLQQALSFVLSLPAPATTTKTATAALRQQPGSGRPGLPKLALLTDLTHNLEHHSTERELRRWNKEMQRRCRNLGQGATTSSDGSSVASANGHLAETNGAASAAAALGEGGGPRWWSAIWDEHESERLSGRRSLRLVDAFTKEPGPLQQRQQQQQQQQQQQIQGLSLSDDDSGLQLPQFHVAWDGLAIEMGRPDT</sequence>
<protein>
    <recommendedName>
        <fullName evidence="2">Metallo-beta-lactamase domain-containing protein</fullName>
    </recommendedName>
</protein>
<dbReference type="OrthoDB" id="341300at2759"/>
<dbReference type="AlphaFoldDB" id="A0A316YYM1"/>
<proteinExistence type="predicted"/>
<dbReference type="Gene3D" id="3.60.15.10">
    <property type="entry name" value="Ribonuclease Z/Hydroxyacylglutathione hydrolase-like"/>
    <property type="match status" value="1"/>
</dbReference>
<keyword evidence="4" id="KW-1185">Reference proteome</keyword>
<evidence type="ECO:0000313" key="4">
    <source>
        <dbReference type="Proteomes" id="UP000245768"/>
    </source>
</evidence>
<dbReference type="InterPro" id="IPR036866">
    <property type="entry name" value="RibonucZ/Hydroxyglut_hydro"/>
</dbReference>
<dbReference type="EMBL" id="KZ819634">
    <property type="protein sequence ID" value="PWN94349.1"/>
    <property type="molecule type" value="Genomic_DNA"/>
</dbReference>
<dbReference type="PANTHER" id="PTHR42663">
    <property type="entry name" value="HYDROLASE C777.06C-RELATED-RELATED"/>
    <property type="match status" value="1"/>
</dbReference>
<dbReference type="STRING" id="215250.A0A316YYM1"/>
<dbReference type="Pfam" id="PF12706">
    <property type="entry name" value="Lactamase_B_2"/>
    <property type="match status" value="1"/>
</dbReference>
<feature type="region of interest" description="Disordered" evidence="1">
    <location>
        <begin position="421"/>
        <end position="450"/>
    </location>
</feature>
<evidence type="ECO:0000313" key="3">
    <source>
        <dbReference type="EMBL" id="PWN94349.1"/>
    </source>
</evidence>
<name>A0A316YYM1_9BASI</name>
<gene>
    <name evidence="3" type="ORF">FA10DRAFT_264888</name>
</gene>
<dbReference type="CDD" id="cd16279">
    <property type="entry name" value="metallo-hydrolase-like_MBL-fold"/>
    <property type="match status" value="1"/>
</dbReference>
<dbReference type="GeneID" id="37042742"/>
<dbReference type="SUPFAM" id="SSF56281">
    <property type="entry name" value="Metallo-hydrolase/oxidoreductase"/>
    <property type="match status" value="1"/>
</dbReference>
<reference evidence="3 4" key="1">
    <citation type="journal article" date="2018" name="Mol. Biol. Evol.">
        <title>Broad Genomic Sampling Reveals a Smut Pathogenic Ancestry of the Fungal Clade Ustilaginomycotina.</title>
        <authorList>
            <person name="Kijpornyongpan T."/>
            <person name="Mondo S.J."/>
            <person name="Barry K."/>
            <person name="Sandor L."/>
            <person name="Lee J."/>
            <person name="Lipzen A."/>
            <person name="Pangilinan J."/>
            <person name="LaButti K."/>
            <person name="Hainaut M."/>
            <person name="Henrissat B."/>
            <person name="Grigoriev I.V."/>
            <person name="Spatafora J.W."/>
            <person name="Aime M.C."/>
        </authorList>
    </citation>
    <scope>NUCLEOTIDE SEQUENCE [LARGE SCALE GENOMIC DNA]</scope>
    <source>
        <strain evidence="3 4">MCA 4198</strain>
    </source>
</reference>
<dbReference type="InParanoid" id="A0A316YYM1"/>
<evidence type="ECO:0000256" key="1">
    <source>
        <dbReference type="SAM" id="MobiDB-lite"/>
    </source>
</evidence>
<evidence type="ECO:0000259" key="2">
    <source>
        <dbReference type="Pfam" id="PF12706"/>
    </source>
</evidence>
<dbReference type="InterPro" id="IPR001279">
    <property type="entry name" value="Metallo-B-lactamas"/>
</dbReference>
<dbReference type="PANTHER" id="PTHR42663:SF6">
    <property type="entry name" value="HYDROLASE C777.06C-RELATED"/>
    <property type="match status" value="1"/>
</dbReference>